<dbReference type="PANTHER" id="PTHR33495">
    <property type="entry name" value="ANTI-SIGMA FACTOR ANTAGONIST TM_1081-RELATED-RELATED"/>
    <property type="match status" value="1"/>
</dbReference>
<dbReference type="InterPro" id="IPR002645">
    <property type="entry name" value="STAS_dom"/>
</dbReference>
<feature type="domain" description="STAS" evidence="3">
    <location>
        <begin position="23"/>
        <end position="121"/>
    </location>
</feature>
<dbReference type="PROSITE" id="PS50801">
    <property type="entry name" value="STAS"/>
    <property type="match status" value="1"/>
</dbReference>
<sequence>MARSGDREPNSTTIEVLRPGNELAVHGALDVHSVADVRNALSRAIDDGAGDLVLHLGGAEIGDATGLGVIVGAHHRAMRAGRKLVLADGSARLERLMRATKLSRVIPLGRTSLSTPATLPA</sequence>
<dbReference type="Proteomes" id="UP000557772">
    <property type="component" value="Unassembled WGS sequence"/>
</dbReference>
<comment type="caution">
    <text evidence="4">The sequence shown here is derived from an EMBL/GenBank/DDBJ whole genome shotgun (WGS) entry which is preliminary data.</text>
</comment>
<dbReference type="NCBIfam" id="TIGR00377">
    <property type="entry name" value="ant_ant_sig"/>
    <property type="match status" value="1"/>
</dbReference>
<evidence type="ECO:0000259" key="3">
    <source>
        <dbReference type="PROSITE" id="PS50801"/>
    </source>
</evidence>
<dbReference type="GO" id="GO:0043856">
    <property type="term" value="F:anti-sigma factor antagonist activity"/>
    <property type="evidence" value="ECO:0007669"/>
    <property type="project" value="InterPro"/>
</dbReference>
<proteinExistence type="inferred from homology"/>
<gene>
    <name evidence="4" type="ORF">HJ588_08530</name>
</gene>
<comment type="similarity">
    <text evidence="1 2">Belongs to the anti-sigma-factor antagonist family.</text>
</comment>
<accession>A0A849AFX8</accession>
<evidence type="ECO:0000313" key="5">
    <source>
        <dbReference type="Proteomes" id="UP000557772"/>
    </source>
</evidence>
<protein>
    <recommendedName>
        <fullName evidence="2">Anti-sigma factor antagonist</fullName>
    </recommendedName>
</protein>
<name>A0A849AFX8_9MICO</name>
<dbReference type="InterPro" id="IPR003658">
    <property type="entry name" value="Anti-sigma_ant"/>
</dbReference>
<evidence type="ECO:0000313" key="4">
    <source>
        <dbReference type="EMBL" id="NNG39319.1"/>
    </source>
</evidence>
<keyword evidence="5" id="KW-1185">Reference proteome</keyword>
<reference evidence="4 5" key="1">
    <citation type="submission" date="2020-05" db="EMBL/GenBank/DDBJ databases">
        <title>Flexivirga sp. ID2601S isolated from air conditioner.</title>
        <authorList>
            <person name="Kim D.H."/>
        </authorList>
    </citation>
    <scope>NUCLEOTIDE SEQUENCE [LARGE SCALE GENOMIC DNA]</scope>
    <source>
        <strain evidence="4 5">ID2601S</strain>
    </source>
</reference>
<dbReference type="PANTHER" id="PTHR33495:SF2">
    <property type="entry name" value="ANTI-SIGMA FACTOR ANTAGONIST TM_1081-RELATED"/>
    <property type="match status" value="1"/>
</dbReference>
<dbReference type="CDD" id="cd07043">
    <property type="entry name" value="STAS_anti-anti-sigma_factors"/>
    <property type="match status" value="1"/>
</dbReference>
<dbReference type="EMBL" id="JABENB010000001">
    <property type="protein sequence ID" value="NNG39319.1"/>
    <property type="molecule type" value="Genomic_DNA"/>
</dbReference>
<dbReference type="Pfam" id="PF01740">
    <property type="entry name" value="STAS"/>
    <property type="match status" value="1"/>
</dbReference>
<evidence type="ECO:0000256" key="1">
    <source>
        <dbReference type="ARBA" id="ARBA00009013"/>
    </source>
</evidence>
<evidence type="ECO:0000256" key="2">
    <source>
        <dbReference type="RuleBase" id="RU003749"/>
    </source>
</evidence>
<dbReference type="AlphaFoldDB" id="A0A849AFX8"/>
<dbReference type="Gene3D" id="3.30.750.24">
    <property type="entry name" value="STAS domain"/>
    <property type="match status" value="1"/>
</dbReference>
<dbReference type="InterPro" id="IPR036513">
    <property type="entry name" value="STAS_dom_sf"/>
</dbReference>
<dbReference type="RefSeq" id="WP_171153963.1">
    <property type="nucleotide sequence ID" value="NZ_JABENB010000001.1"/>
</dbReference>
<dbReference type="SUPFAM" id="SSF52091">
    <property type="entry name" value="SpoIIaa-like"/>
    <property type="match status" value="1"/>
</dbReference>
<organism evidence="4 5">
    <name type="scientific">Flexivirga aerilata</name>
    <dbReference type="NCBI Taxonomy" id="1656889"/>
    <lineage>
        <taxon>Bacteria</taxon>
        <taxon>Bacillati</taxon>
        <taxon>Actinomycetota</taxon>
        <taxon>Actinomycetes</taxon>
        <taxon>Micrococcales</taxon>
        <taxon>Dermacoccaceae</taxon>
        <taxon>Flexivirga</taxon>
    </lineage>
</organism>